<evidence type="ECO:0000256" key="2">
    <source>
        <dbReference type="ARBA" id="ARBA00023002"/>
    </source>
</evidence>
<dbReference type="EMBL" id="CP000353">
    <property type="protein sequence ID" value="ABF12655.1"/>
    <property type="molecule type" value="Genomic_DNA"/>
</dbReference>
<keyword evidence="8" id="KW-1185">Reference proteome</keyword>
<accession>Q1LB21</accession>
<feature type="domain" description="D-isomer specific 2-hydroxyacid dehydrogenase catalytic" evidence="5">
    <location>
        <begin position="30"/>
        <end position="333"/>
    </location>
</feature>
<gene>
    <name evidence="7" type="ordered locus">Rmet_5796</name>
</gene>
<dbReference type="KEGG" id="rme:Rmet_5796"/>
<dbReference type="SUPFAM" id="SSF52283">
    <property type="entry name" value="Formate/glycerate dehydrogenase catalytic domain-like"/>
    <property type="match status" value="1"/>
</dbReference>
<comment type="similarity">
    <text evidence="4">Belongs to the D-isomer specific 2-hydroxyacid dehydrogenase family.</text>
</comment>
<reference evidence="8" key="1">
    <citation type="journal article" date="2010" name="PLoS ONE">
        <title>The complete genome sequence of Cupriavidus metallidurans strain CH34, a master survivalist in harsh and anthropogenic environments.</title>
        <authorList>
            <person name="Janssen P.J."/>
            <person name="Van Houdt R."/>
            <person name="Moors H."/>
            <person name="Monsieurs P."/>
            <person name="Morin N."/>
            <person name="Michaux A."/>
            <person name="Benotmane M.A."/>
            <person name="Leys N."/>
            <person name="Vallaeys T."/>
            <person name="Lapidus A."/>
            <person name="Monchy S."/>
            <person name="Medigue C."/>
            <person name="Taghavi S."/>
            <person name="McCorkle S."/>
            <person name="Dunn J."/>
            <person name="van der Lelie D."/>
            <person name="Mergeay M."/>
        </authorList>
    </citation>
    <scope>NUCLEOTIDE SEQUENCE [LARGE SCALE GENOMIC DNA]</scope>
    <source>
        <strain evidence="8">ATCC 43123 / DSM 2839 / NBRC 102507 / CH34</strain>
    </source>
</reference>
<evidence type="ECO:0000256" key="4">
    <source>
        <dbReference type="RuleBase" id="RU003719"/>
    </source>
</evidence>
<sequence>MALRPLKPTSRSSLSLALPLRPEVMKPALLILNHLEPAHLALIAEHYDVRYAPTAAERATEVATNGKTFRAVLTIGSIGLTAKEIDAMPALELVCAMGAGYENIDTAKCRERGIAVGNGAGTNDSCVADHAMALLLASVRRVPAYDRATREGIWRNALPLAPNLSGKRMGIVGLGTIGRRIAQRGLGFDLEIGYHNRRPRTDVPHRYFDSVMSLAEWADYLIIATPGGAETRHMVDTPVLRALGPAGYLVNIARGSVVDTAALAAALRAGELGGAGLDVYESEPAPPVELFDCPNVVLTPHVAGWSPEAIFASVSQFVENARRHFAGEPLVAPVL</sequence>
<dbReference type="InterPro" id="IPR036291">
    <property type="entry name" value="NAD(P)-bd_dom_sf"/>
</dbReference>
<dbReference type="InterPro" id="IPR006139">
    <property type="entry name" value="D-isomer_2_OHA_DH_cat_dom"/>
</dbReference>
<keyword evidence="3" id="KW-0520">NAD</keyword>
<dbReference type="PANTHER" id="PTHR10996:SF178">
    <property type="entry name" value="2-HYDROXYACID DEHYDROGENASE YGL185C-RELATED"/>
    <property type="match status" value="1"/>
</dbReference>
<dbReference type="GO" id="GO:0005829">
    <property type="term" value="C:cytosol"/>
    <property type="evidence" value="ECO:0007669"/>
    <property type="project" value="TreeGrafter"/>
</dbReference>
<dbReference type="FunFam" id="3.40.50.720:FF:000213">
    <property type="entry name" value="Putative 2-hydroxyacid dehydrogenase"/>
    <property type="match status" value="1"/>
</dbReference>
<dbReference type="HOGENOM" id="CLU_019796_1_2_4"/>
<dbReference type="GO" id="GO:0051287">
    <property type="term" value="F:NAD binding"/>
    <property type="evidence" value="ECO:0007669"/>
    <property type="project" value="InterPro"/>
</dbReference>
<proteinExistence type="inferred from homology"/>
<dbReference type="AlphaFoldDB" id="Q1LB21"/>
<evidence type="ECO:0000313" key="8">
    <source>
        <dbReference type="Proteomes" id="UP000002429"/>
    </source>
</evidence>
<dbReference type="Proteomes" id="UP000002429">
    <property type="component" value="Plasmid megaplasmid"/>
</dbReference>
<dbReference type="Gene3D" id="3.40.50.720">
    <property type="entry name" value="NAD(P)-binding Rossmann-like Domain"/>
    <property type="match status" value="2"/>
</dbReference>
<feature type="domain" description="D-isomer specific 2-hydroxyacid dehydrogenase NAD-binding" evidence="6">
    <location>
        <begin position="132"/>
        <end position="303"/>
    </location>
</feature>
<dbReference type="InterPro" id="IPR006140">
    <property type="entry name" value="D-isomer_DH_NAD-bd"/>
</dbReference>
<keyword evidence="2 4" id="KW-0560">Oxidoreductase</keyword>
<dbReference type="Pfam" id="PF02826">
    <property type="entry name" value="2-Hacid_dh_C"/>
    <property type="match status" value="1"/>
</dbReference>
<evidence type="ECO:0000313" key="7">
    <source>
        <dbReference type="EMBL" id="ABF12655.1"/>
    </source>
</evidence>
<evidence type="ECO:0000259" key="5">
    <source>
        <dbReference type="Pfam" id="PF00389"/>
    </source>
</evidence>
<keyword evidence="1" id="KW-0521">NADP</keyword>
<dbReference type="GO" id="GO:0030267">
    <property type="term" value="F:glyoxylate reductase (NADPH) activity"/>
    <property type="evidence" value="ECO:0007669"/>
    <property type="project" value="TreeGrafter"/>
</dbReference>
<dbReference type="PANTHER" id="PTHR10996">
    <property type="entry name" value="2-HYDROXYACID DEHYDROGENASE-RELATED"/>
    <property type="match status" value="1"/>
</dbReference>
<organism evidence="7 8">
    <name type="scientific">Cupriavidus metallidurans (strain ATCC 43123 / DSM 2839 / NBRC 102507 / CH34)</name>
    <name type="common">Ralstonia metallidurans</name>
    <dbReference type="NCBI Taxonomy" id="266264"/>
    <lineage>
        <taxon>Bacteria</taxon>
        <taxon>Pseudomonadati</taxon>
        <taxon>Pseudomonadota</taxon>
        <taxon>Betaproteobacteria</taxon>
        <taxon>Burkholderiales</taxon>
        <taxon>Burkholderiaceae</taxon>
        <taxon>Cupriavidus</taxon>
    </lineage>
</organism>
<keyword evidence="7" id="KW-0614">Plasmid</keyword>
<name>Q1LB21_CUPMC</name>
<evidence type="ECO:0000256" key="1">
    <source>
        <dbReference type="ARBA" id="ARBA00022857"/>
    </source>
</evidence>
<dbReference type="InterPro" id="IPR050223">
    <property type="entry name" value="D-isomer_2-hydroxyacid_DH"/>
</dbReference>
<dbReference type="eggNOG" id="COG1052">
    <property type="taxonomic scope" value="Bacteria"/>
</dbReference>
<dbReference type="Pfam" id="PF00389">
    <property type="entry name" value="2-Hacid_dh"/>
    <property type="match status" value="1"/>
</dbReference>
<protein>
    <submittedName>
        <fullName evidence="7">D-isomer specific 2-hydroxyacid dehydrogenase, NAD-binding</fullName>
    </submittedName>
</protein>
<evidence type="ECO:0000259" key="6">
    <source>
        <dbReference type="Pfam" id="PF02826"/>
    </source>
</evidence>
<evidence type="ECO:0000256" key="3">
    <source>
        <dbReference type="ARBA" id="ARBA00023027"/>
    </source>
</evidence>
<dbReference type="CDD" id="cd12156">
    <property type="entry name" value="HPPR"/>
    <property type="match status" value="1"/>
</dbReference>
<dbReference type="GO" id="GO:0016618">
    <property type="term" value="F:hydroxypyruvate reductase [NAD(P)H] activity"/>
    <property type="evidence" value="ECO:0007669"/>
    <property type="project" value="TreeGrafter"/>
</dbReference>
<geneLocation type="plasmid" evidence="7 8">
    <name>megaplasmid</name>
</geneLocation>
<dbReference type="SUPFAM" id="SSF51735">
    <property type="entry name" value="NAD(P)-binding Rossmann-fold domains"/>
    <property type="match status" value="1"/>
</dbReference>